<accession>A0ABY0LMQ2</accession>
<comment type="caution">
    <text evidence="2">The sequence shown here is derived from an EMBL/GenBank/DDBJ whole genome shotgun (WGS) entry which is preliminary data.</text>
</comment>
<evidence type="ECO:0000313" key="2">
    <source>
        <dbReference type="EMBL" id="SCY39988.1"/>
    </source>
</evidence>
<gene>
    <name evidence="2" type="ORF">SAMN02927916_1930</name>
</gene>
<evidence type="ECO:0000313" key="3">
    <source>
        <dbReference type="Proteomes" id="UP000199307"/>
    </source>
</evidence>
<keyword evidence="1" id="KW-1133">Transmembrane helix</keyword>
<evidence type="ECO:0000256" key="1">
    <source>
        <dbReference type="SAM" id="Phobius"/>
    </source>
</evidence>
<dbReference type="Proteomes" id="UP000199307">
    <property type="component" value="Unassembled WGS sequence"/>
</dbReference>
<name>A0ABY0LMQ2_9FLAO</name>
<sequence>MVFFSKLKLLYQNKVSSLGTGMILVALFLFLPLAFTFDDMLIPLEGTIKSTSSSSKIVSYKERFGNKRLSRNSTLIFTLNEYNKTFILESGASSPLYNGNTENDKISSYLEGSKNITVWIKALDKKEVNPEIFKIDIDGRNEYNYKDKRSRFQTIALFLLLFGLFFIYIGDKFQKTL</sequence>
<organism evidence="2 3">
    <name type="scientific">Flavobacterium anhuiense</name>
    <dbReference type="NCBI Taxonomy" id="459526"/>
    <lineage>
        <taxon>Bacteria</taxon>
        <taxon>Pseudomonadati</taxon>
        <taxon>Bacteroidota</taxon>
        <taxon>Flavobacteriia</taxon>
        <taxon>Flavobacteriales</taxon>
        <taxon>Flavobacteriaceae</taxon>
        <taxon>Flavobacterium</taxon>
    </lineage>
</organism>
<feature type="transmembrane region" description="Helical" evidence="1">
    <location>
        <begin position="152"/>
        <end position="170"/>
    </location>
</feature>
<keyword evidence="1" id="KW-0812">Transmembrane</keyword>
<reference evidence="2 3" key="1">
    <citation type="submission" date="2016-10" db="EMBL/GenBank/DDBJ databases">
        <authorList>
            <person name="Varghese N."/>
            <person name="Submissions S."/>
        </authorList>
    </citation>
    <scope>NUCLEOTIDE SEQUENCE [LARGE SCALE GENOMIC DNA]</scope>
    <source>
        <strain evidence="2 3">CGMCC 1.6859</strain>
    </source>
</reference>
<proteinExistence type="predicted"/>
<feature type="transmembrane region" description="Helical" evidence="1">
    <location>
        <begin position="15"/>
        <end position="35"/>
    </location>
</feature>
<dbReference type="EMBL" id="FMVC01000003">
    <property type="protein sequence ID" value="SCY39988.1"/>
    <property type="molecule type" value="Genomic_DNA"/>
</dbReference>
<keyword evidence="1" id="KW-0472">Membrane</keyword>
<keyword evidence="3" id="KW-1185">Reference proteome</keyword>
<protein>
    <submittedName>
        <fullName evidence="2">Uncharacterized protein</fullName>
    </submittedName>
</protein>